<evidence type="ECO:0000313" key="6">
    <source>
        <dbReference type="Proteomes" id="UP000265520"/>
    </source>
</evidence>
<dbReference type="PANTHER" id="PTHR23196:SF32">
    <property type="entry name" value="BRCT DOMAIN-CONTAINING DNA REPAIR PROTEIN"/>
    <property type="match status" value="1"/>
</dbReference>
<proteinExistence type="predicted"/>
<accession>A0A392QNY9</accession>
<reference evidence="5 6" key="1">
    <citation type="journal article" date="2018" name="Front. Plant Sci.">
        <title>Red Clover (Trifolium pratense) and Zigzag Clover (T. medium) - A Picture of Genomic Similarities and Differences.</title>
        <authorList>
            <person name="Dluhosova J."/>
            <person name="Istvanek J."/>
            <person name="Nedelnik J."/>
            <person name="Repkova J."/>
        </authorList>
    </citation>
    <scope>NUCLEOTIDE SEQUENCE [LARGE SCALE GENOMIC DNA]</scope>
    <source>
        <strain evidence="6">cv. 10/8</strain>
        <tissue evidence="5">Leaf</tissue>
    </source>
</reference>
<dbReference type="InterPro" id="IPR001357">
    <property type="entry name" value="BRCT_dom"/>
</dbReference>
<feature type="non-terminal residue" evidence="5">
    <location>
        <position position="1"/>
    </location>
</feature>
<protein>
    <submittedName>
        <fullName evidence="5">PAX-interacting protein 1</fullName>
    </submittedName>
</protein>
<comment type="subcellular location">
    <subcellularLocation>
        <location evidence="1">Nucleus</location>
    </subcellularLocation>
</comment>
<evidence type="ECO:0000256" key="3">
    <source>
        <dbReference type="ARBA" id="ARBA00023242"/>
    </source>
</evidence>
<dbReference type="Proteomes" id="UP000265520">
    <property type="component" value="Unassembled WGS sequence"/>
</dbReference>
<dbReference type="InterPro" id="IPR051579">
    <property type="entry name" value="DDR_Transcriptional_Reg"/>
</dbReference>
<dbReference type="AlphaFoldDB" id="A0A392QNY9"/>
<dbReference type="GO" id="GO:0006974">
    <property type="term" value="P:DNA damage response"/>
    <property type="evidence" value="ECO:0007669"/>
    <property type="project" value="UniProtKB-KW"/>
</dbReference>
<keyword evidence="2" id="KW-0227">DNA damage</keyword>
<dbReference type="GO" id="GO:0005634">
    <property type="term" value="C:nucleus"/>
    <property type="evidence" value="ECO:0007669"/>
    <property type="project" value="UniProtKB-SubCell"/>
</dbReference>
<dbReference type="InterPro" id="IPR036420">
    <property type="entry name" value="BRCT_dom_sf"/>
</dbReference>
<keyword evidence="6" id="KW-1185">Reference proteome</keyword>
<dbReference type="Gene3D" id="3.40.50.10190">
    <property type="entry name" value="BRCT domain"/>
    <property type="match status" value="1"/>
</dbReference>
<organism evidence="5 6">
    <name type="scientific">Trifolium medium</name>
    <dbReference type="NCBI Taxonomy" id="97028"/>
    <lineage>
        <taxon>Eukaryota</taxon>
        <taxon>Viridiplantae</taxon>
        <taxon>Streptophyta</taxon>
        <taxon>Embryophyta</taxon>
        <taxon>Tracheophyta</taxon>
        <taxon>Spermatophyta</taxon>
        <taxon>Magnoliopsida</taxon>
        <taxon>eudicotyledons</taxon>
        <taxon>Gunneridae</taxon>
        <taxon>Pentapetalae</taxon>
        <taxon>rosids</taxon>
        <taxon>fabids</taxon>
        <taxon>Fabales</taxon>
        <taxon>Fabaceae</taxon>
        <taxon>Papilionoideae</taxon>
        <taxon>50 kb inversion clade</taxon>
        <taxon>NPAAA clade</taxon>
        <taxon>Hologalegina</taxon>
        <taxon>IRL clade</taxon>
        <taxon>Trifolieae</taxon>
        <taxon>Trifolium</taxon>
    </lineage>
</organism>
<name>A0A392QNY9_9FABA</name>
<dbReference type="CDD" id="cd18432">
    <property type="entry name" value="BRCT_PAXIP1_rpt6_like"/>
    <property type="match status" value="1"/>
</dbReference>
<comment type="caution">
    <text evidence="5">The sequence shown here is derived from an EMBL/GenBank/DDBJ whole genome shotgun (WGS) entry which is preliminary data.</text>
</comment>
<dbReference type="EMBL" id="LXQA010151278">
    <property type="protein sequence ID" value="MCI26101.1"/>
    <property type="molecule type" value="Genomic_DNA"/>
</dbReference>
<feature type="domain" description="BRCT" evidence="4">
    <location>
        <begin position="11"/>
        <end position="90"/>
    </location>
</feature>
<dbReference type="Pfam" id="PF16589">
    <property type="entry name" value="BRCT_2"/>
    <property type="match status" value="1"/>
</dbReference>
<evidence type="ECO:0000256" key="1">
    <source>
        <dbReference type="ARBA" id="ARBA00004123"/>
    </source>
</evidence>
<evidence type="ECO:0000259" key="4">
    <source>
        <dbReference type="Pfam" id="PF16589"/>
    </source>
</evidence>
<sequence>TLASKSGCFALQGKRVYITPHIKPNKEVVASLVTAVHGQIFADKNDNVLDDLLILSCEEDFAICRHFLKRGAAVYSSELVLNGIVIQKLELE</sequence>
<evidence type="ECO:0000256" key="2">
    <source>
        <dbReference type="ARBA" id="ARBA00022763"/>
    </source>
</evidence>
<keyword evidence="3" id="KW-0539">Nucleus</keyword>
<dbReference type="PANTHER" id="PTHR23196">
    <property type="entry name" value="PAX TRANSCRIPTION ACTIVATION DOMAIN INTERACTING PROTEIN"/>
    <property type="match status" value="1"/>
</dbReference>
<feature type="non-terminal residue" evidence="5">
    <location>
        <position position="92"/>
    </location>
</feature>
<evidence type="ECO:0000313" key="5">
    <source>
        <dbReference type="EMBL" id="MCI26101.1"/>
    </source>
</evidence>